<organism evidence="1 2">
    <name type="scientific">Panicum virgatum</name>
    <name type="common">Blackwell switchgrass</name>
    <dbReference type="NCBI Taxonomy" id="38727"/>
    <lineage>
        <taxon>Eukaryota</taxon>
        <taxon>Viridiplantae</taxon>
        <taxon>Streptophyta</taxon>
        <taxon>Embryophyta</taxon>
        <taxon>Tracheophyta</taxon>
        <taxon>Spermatophyta</taxon>
        <taxon>Magnoliopsida</taxon>
        <taxon>Liliopsida</taxon>
        <taxon>Poales</taxon>
        <taxon>Poaceae</taxon>
        <taxon>PACMAD clade</taxon>
        <taxon>Panicoideae</taxon>
        <taxon>Panicodae</taxon>
        <taxon>Paniceae</taxon>
        <taxon>Panicinae</taxon>
        <taxon>Panicum</taxon>
        <taxon>Panicum sect. Hiantes</taxon>
    </lineage>
</organism>
<dbReference type="AlphaFoldDB" id="A0A8T0UQX5"/>
<accession>A0A8T0UQX5</accession>
<protein>
    <submittedName>
        <fullName evidence="1">Uncharacterized protein</fullName>
    </submittedName>
</protein>
<gene>
    <name evidence="1" type="ORF">PVAP13_3KG165154</name>
</gene>
<name>A0A8T0UQX5_PANVG</name>
<proteinExistence type="predicted"/>
<comment type="caution">
    <text evidence="1">The sequence shown here is derived from an EMBL/GenBank/DDBJ whole genome shotgun (WGS) entry which is preliminary data.</text>
</comment>
<evidence type="ECO:0000313" key="1">
    <source>
        <dbReference type="EMBL" id="KAG2625090.1"/>
    </source>
</evidence>
<reference evidence="1" key="1">
    <citation type="submission" date="2020-05" db="EMBL/GenBank/DDBJ databases">
        <title>WGS assembly of Panicum virgatum.</title>
        <authorList>
            <person name="Lovell J.T."/>
            <person name="Jenkins J."/>
            <person name="Shu S."/>
            <person name="Juenger T.E."/>
            <person name="Schmutz J."/>
        </authorList>
    </citation>
    <scope>NUCLEOTIDE SEQUENCE</scope>
    <source>
        <strain evidence="1">AP13</strain>
    </source>
</reference>
<evidence type="ECO:0000313" key="2">
    <source>
        <dbReference type="Proteomes" id="UP000823388"/>
    </source>
</evidence>
<dbReference type="Proteomes" id="UP000823388">
    <property type="component" value="Chromosome 3K"/>
</dbReference>
<dbReference type="EMBL" id="CM029041">
    <property type="protein sequence ID" value="KAG2625090.1"/>
    <property type="molecule type" value="Genomic_DNA"/>
</dbReference>
<keyword evidence="2" id="KW-1185">Reference proteome</keyword>
<sequence length="153" mass="16397">METGGARVLVAADGIGPESEALAVEDIGPESEEEVVADGVALDSQAPDEGITPELLELPPDSMDVVPDSMEVVLDSLPPGAFVCGRCGLVHEDREAWNRAHSRFHPCPSCGLVHADYSISAMLGRIKVDCEIFMEQYKGLLSNDANASVRRMF</sequence>